<gene>
    <name evidence="3" type="ORF">DRV85_11700</name>
</gene>
<dbReference type="AlphaFoldDB" id="A0A365U7K4"/>
<sequence>MKTFTTFAAAAALAAAAAAPAFAESADPFTKAQNPVVSSQAVPTVPVWAVIGGVAAVVAVAANDDT</sequence>
<name>A0A365U7K4_9RHOB</name>
<feature type="chain" id="PRO_5016883928" description="Ferrochelatase" evidence="2">
    <location>
        <begin position="24"/>
        <end position="66"/>
    </location>
</feature>
<evidence type="ECO:0008006" key="5">
    <source>
        <dbReference type="Google" id="ProtNLM"/>
    </source>
</evidence>
<keyword evidence="1" id="KW-0472">Membrane</keyword>
<dbReference type="EMBL" id="QNTQ01000010">
    <property type="protein sequence ID" value="RBI84612.1"/>
    <property type="molecule type" value="Genomic_DNA"/>
</dbReference>
<keyword evidence="2" id="KW-0732">Signal</keyword>
<comment type="caution">
    <text evidence="3">The sequence shown here is derived from an EMBL/GenBank/DDBJ whole genome shotgun (WGS) entry which is preliminary data.</text>
</comment>
<evidence type="ECO:0000256" key="1">
    <source>
        <dbReference type="SAM" id="Phobius"/>
    </source>
</evidence>
<organism evidence="3 4">
    <name type="scientific">Rhodosalinus halophilus</name>
    <dbReference type="NCBI Taxonomy" id="2259333"/>
    <lineage>
        <taxon>Bacteria</taxon>
        <taxon>Pseudomonadati</taxon>
        <taxon>Pseudomonadota</taxon>
        <taxon>Alphaproteobacteria</taxon>
        <taxon>Rhodobacterales</taxon>
        <taxon>Paracoccaceae</taxon>
        <taxon>Rhodosalinus</taxon>
    </lineage>
</organism>
<dbReference type="Proteomes" id="UP000253370">
    <property type="component" value="Unassembled WGS sequence"/>
</dbReference>
<proteinExistence type="predicted"/>
<accession>A0A365U7K4</accession>
<evidence type="ECO:0000313" key="3">
    <source>
        <dbReference type="EMBL" id="RBI84612.1"/>
    </source>
</evidence>
<keyword evidence="4" id="KW-1185">Reference proteome</keyword>
<feature type="signal peptide" evidence="2">
    <location>
        <begin position="1"/>
        <end position="23"/>
    </location>
</feature>
<reference evidence="3 4" key="1">
    <citation type="submission" date="2018-07" db="EMBL/GenBank/DDBJ databases">
        <title>Rhodosalinus sp. strain E84T genomic sequence and assembly.</title>
        <authorList>
            <person name="Liu Z.-W."/>
            <person name="Lu D.-C."/>
        </authorList>
    </citation>
    <scope>NUCLEOTIDE SEQUENCE [LARGE SCALE GENOMIC DNA]</scope>
    <source>
        <strain evidence="3 4">E84</strain>
    </source>
</reference>
<keyword evidence="1" id="KW-0812">Transmembrane</keyword>
<evidence type="ECO:0000313" key="4">
    <source>
        <dbReference type="Proteomes" id="UP000253370"/>
    </source>
</evidence>
<dbReference type="RefSeq" id="WP_113289651.1">
    <property type="nucleotide sequence ID" value="NZ_QNTQ01000010.1"/>
</dbReference>
<evidence type="ECO:0000256" key="2">
    <source>
        <dbReference type="SAM" id="SignalP"/>
    </source>
</evidence>
<keyword evidence="1" id="KW-1133">Transmembrane helix</keyword>
<protein>
    <recommendedName>
        <fullName evidence="5">Ferrochelatase</fullName>
    </recommendedName>
</protein>
<feature type="transmembrane region" description="Helical" evidence="1">
    <location>
        <begin position="47"/>
        <end position="63"/>
    </location>
</feature>